<proteinExistence type="predicted"/>
<dbReference type="PANTHER" id="PTHR46481">
    <property type="entry name" value="ZINC FINGER BED DOMAIN-CONTAINING PROTEIN 4"/>
    <property type="match status" value="1"/>
</dbReference>
<dbReference type="RefSeq" id="XP_022765926.1">
    <property type="nucleotide sequence ID" value="XM_022910191.1"/>
</dbReference>
<protein>
    <submittedName>
        <fullName evidence="2">Uncharacterized protein LOC111310788</fullName>
    </submittedName>
    <submittedName>
        <fullName evidence="3">Uncharacterized protein LOC111310793</fullName>
    </submittedName>
</protein>
<organism evidence="1 3">
    <name type="scientific">Durio zibethinus</name>
    <name type="common">Durian</name>
    <dbReference type="NCBI Taxonomy" id="66656"/>
    <lineage>
        <taxon>Eukaryota</taxon>
        <taxon>Viridiplantae</taxon>
        <taxon>Streptophyta</taxon>
        <taxon>Embryophyta</taxon>
        <taxon>Tracheophyta</taxon>
        <taxon>Spermatophyta</taxon>
        <taxon>Magnoliopsida</taxon>
        <taxon>eudicotyledons</taxon>
        <taxon>Gunneridae</taxon>
        <taxon>Pentapetalae</taxon>
        <taxon>rosids</taxon>
        <taxon>malvids</taxon>
        <taxon>Malvales</taxon>
        <taxon>Malvaceae</taxon>
        <taxon>Helicteroideae</taxon>
        <taxon>Durio</taxon>
    </lineage>
</organism>
<dbReference type="Proteomes" id="UP000515121">
    <property type="component" value="Unplaced"/>
</dbReference>
<gene>
    <name evidence="3" type="primary">LOC111310793</name>
    <name evidence="2" type="synonym">LOC111310788</name>
</gene>
<dbReference type="OrthoDB" id="998084at2759"/>
<dbReference type="KEGG" id="dzi:111310788"/>
<dbReference type="GeneID" id="111310793"/>
<reference evidence="2 3" key="1">
    <citation type="submission" date="2025-04" db="UniProtKB">
        <authorList>
            <consortium name="RefSeq"/>
        </authorList>
    </citation>
    <scope>IDENTIFICATION</scope>
    <source>
        <tissue evidence="2 3">Fruit stalk</tissue>
    </source>
</reference>
<sequence length="197" mass="22608">MVISKLDAIIMTENFMLTLKKNESSALKNHMGICTKFPHVSGYGNPSQTELVLSSKGDPFLACPRFHMLSRWIIAKYYYQIYVDEKKFLNEAIGKVIDKCLHDWGIDKVFTIIIDNASSNDVAISYLRKKFNNARSSIVGGKYLHSRYIAHMVNLIVSDRLKELTNSVARVKKVVRYVRQSPSSAMAKRMNDKYNKY</sequence>
<dbReference type="KEGG" id="dzi:111310793"/>
<dbReference type="AlphaFoldDB" id="A0A6P6AM89"/>
<dbReference type="InterPro" id="IPR052035">
    <property type="entry name" value="ZnF_BED_domain_contain"/>
</dbReference>
<evidence type="ECO:0000313" key="2">
    <source>
        <dbReference type="RefSeq" id="XP_022765926.1"/>
    </source>
</evidence>
<name>A0A6P6AM89_DURZI</name>
<evidence type="ECO:0000313" key="1">
    <source>
        <dbReference type="Proteomes" id="UP000515121"/>
    </source>
</evidence>
<dbReference type="InterPro" id="IPR012337">
    <property type="entry name" value="RNaseH-like_sf"/>
</dbReference>
<dbReference type="RefSeq" id="XP_022765930.1">
    <property type="nucleotide sequence ID" value="XM_022910195.1"/>
</dbReference>
<keyword evidence="1" id="KW-1185">Reference proteome</keyword>
<evidence type="ECO:0000313" key="3">
    <source>
        <dbReference type="RefSeq" id="XP_022765930.1"/>
    </source>
</evidence>
<dbReference type="PANTHER" id="PTHR46481:SF7">
    <property type="entry name" value="ZINC FINGER BED DOMAIN-CONTAINING PROTEIN RICESLEEPER 2-LIKE"/>
    <property type="match status" value="1"/>
</dbReference>
<accession>A0A6P6AM89</accession>
<dbReference type="SUPFAM" id="SSF53098">
    <property type="entry name" value="Ribonuclease H-like"/>
    <property type="match status" value="1"/>
</dbReference>